<dbReference type="InterPro" id="IPR052336">
    <property type="entry name" value="MlaD_Phospholipid_Transporter"/>
</dbReference>
<dbReference type="EMBL" id="VDFR01000069">
    <property type="protein sequence ID" value="TNC45205.1"/>
    <property type="molecule type" value="Genomic_DNA"/>
</dbReference>
<feature type="compositionally biased region" description="Low complexity" evidence="1">
    <location>
        <begin position="377"/>
        <end position="398"/>
    </location>
</feature>
<feature type="region of interest" description="Disordered" evidence="1">
    <location>
        <begin position="375"/>
        <end position="411"/>
    </location>
</feature>
<comment type="caution">
    <text evidence="6">The sequence shown here is derived from an EMBL/GenBank/DDBJ whole genome shotgun (WGS) entry which is preliminary data.</text>
</comment>
<dbReference type="GO" id="GO:0005576">
    <property type="term" value="C:extracellular region"/>
    <property type="evidence" value="ECO:0007669"/>
    <property type="project" value="TreeGrafter"/>
</dbReference>
<keyword evidence="2" id="KW-0812">Transmembrane</keyword>
<evidence type="ECO:0000259" key="3">
    <source>
        <dbReference type="Pfam" id="PF02470"/>
    </source>
</evidence>
<evidence type="ECO:0000256" key="1">
    <source>
        <dbReference type="SAM" id="MobiDB-lite"/>
    </source>
</evidence>
<dbReference type="InterPro" id="IPR005693">
    <property type="entry name" value="Mce"/>
</dbReference>
<dbReference type="NCBIfam" id="TIGR00996">
    <property type="entry name" value="Mtu_fam_mce"/>
    <property type="match status" value="1"/>
</dbReference>
<dbReference type="InterPro" id="IPR003399">
    <property type="entry name" value="Mce/MlaD"/>
</dbReference>
<feature type="domain" description="Mce/MlaD" evidence="3">
    <location>
        <begin position="43"/>
        <end position="115"/>
    </location>
</feature>
<dbReference type="OrthoDB" id="4516955at2"/>
<dbReference type="Proteomes" id="UP000306740">
    <property type="component" value="Unassembled WGS sequence"/>
</dbReference>
<dbReference type="InterPro" id="IPR024516">
    <property type="entry name" value="Mce_C"/>
</dbReference>
<dbReference type="Pfam" id="PF02470">
    <property type="entry name" value="MlaD"/>
    <property type="match status" value="1"/>
</dbReference>
<proteinExistence type="predicted"/>
<dbReference type="Pfam" id="PF11887">
    <property type="entry name" value="Mce4_CUP1"/>
    <property type="match status" value="1"/>
</dbReference>
<feature type="domain" description="Mammalian cell entry C-terminal" evidence="4">
    <location>
        <begin position="121"/>
        <end position="298"/>
    </location>
</feature>
<dbReference type="PANTHER" id="PTHR33371">
    <property type="entry name" value="INTERMEMBRANE PHOSPHOLIPID TRANSPORT SYSTEM BINDING PROTEIN MLAD-RELATED"/>
    <property type="match status" value="1"/>
</dbReference>
<organism evidence="6 7">
    <name type="scientific">Mumia zhuanghuii</name>
    <dbReference type="NCBI Taxonomy" id="2585211"/>
    <lineage>
        <taxon>Bacteria</taxon>
        <taxon>Bacillati</taxon>
        <taxon>Actinomycetota</taxon>
        <taxon>Actinomycetes</taxon>
        <taxon>Propionibacteriales</taxon>
        <taxon>Nocardioidaceae</taxon>
        <taxon>Mumia</taxon>
    </lineage>
</organism>
<name>A0A5C4MK89_9ACTN</name>
<keyword evidence="2" id="KW-0472">Membrane</keyword>
<dbReference type="RefSeq" id="WP_139106165.1">
    <property type="nucleotide sequence ID" value="NZ_VDFR01000069.1"/>
</dbReference>
<evidence type="ECO:0000256" key="2">
    <source>
        <dbReference type="SAM" id="Phobius"/>
    </source>
</evidence>
<gene>
    <name evidence="6" type="ORF">FHE65_15450</name>
    <name evidence="5" type="ORF">FHE65_34995</name>
</gene>
<dbReference type="EMBL" id="VDFR01000257">
    <property type="protein sequence ID" value="TNC24730.1"/>
    <property type="molecule type" value="Genomic_DNA"/>
</dbReference>
<accession>A0A5C4MK89</accession>
<reference evidence="6 7" key="1">
    <citation type="submission" date="2019-05" db="EMBL/GenBank/DDBJ databases">
        <title>Mumia sp. nov., isolated from the intestinal contents of plateau pika (Ochotona curzoniae) in the Qinghai-Tibet plateau of China.</title>
        <authorList>
            <person name="Tian Z."/>
        </authorList>
    </citation>
    <scope>NUCLEOTIDE SEQUENCE [LARGE SCALE GENOMIC DNA]</scope>
    <source>
        <strain evidence="7">527</strain>
        <strain evidence="6">Z527</strain>
    </source>
</reference>
<feature type="transmembrane region" description="Helical" evidence="2">
    <location>
        <begin position="15"/>
        <end position="36"/>
    </location>
</feature>
<evidence type="ECO:0000259" key="4">
    <source>
        <dbReference type="Pfam" id="PF11887"/>
    </source>
</evidence>
<evidence type="ECO:0000313" key="7">
    <source>
        <dbReference type="Proteomes" id="UP000306740"/>
    </source>
</evidence>
<evidence type="ECO:0000313" key="6">
    <source>
        <dbReference type="EMBL" id="TNC45205.1"/>
    </source>
</evidence>
<protein>
    <submittedName>
        <fullName evidence="6">MCE family protein</fullName>
    </submittedName>
</protein>
<sequence>MGTNTARATRVPRRLIETVAGLLVLALIAALVVFLLPREKKNMLTVDFDRTVSLYEGSKVRILGVDVGTVESITPRGSTVRVRLTWDAKYDVPADVSAVIVSPSVVGDRFIQLTPAYSGGATIAAGAHLDQSRTATPTELDETFAALDRVAVALGPEGANKDGALSNLLASSAENLDGKGAEIRRSITALSKLATTADGTKDELFSSMEKLDTFVKALEQNDASVRRFNSSLAGVSEVLAGERDDLTAALRELASALGQVQTYVAENRRSLRKNVDGLADVADTLAGERKNLRKILKQGPLALANLAAGYNPTTGTIDTRGSVRDPATDSYFLLTQPAYVTAYCGAAAEQNPKYTETCYAVGEVITWLGDSAPGAKTSSAAPGSAGDSGTGAPASSSDASDDLATMMGVAS</sequence>
<evidence type="ECO:0000313" key="5">
    <source>
        <dbReference type="EMBL" id="TNC24730.1"/>
    </source>
</evidence>
<keyword evidence="2" id="KW-1133">Transmembrane helix</keyword>
<dbReference type="PANTHER" id="PTHR33371:SF4">
    <property type="entry name" value="INTERMEMBRANE PHOSPHOLIPID TRANSPORT SYSTEM BINDING PROTEIN MLAD"/>
    <property type="match status" value="1"/>
</dbReference>
<dbReference type="AlphaFoldDB" id="A0A5C4MK89"/>